<reference evidence="4" key="1">
    <citation type="submission" date="2009-11" db="EMBL/GenBank/DDBJ databases">
        <authorList>
            <consortium name="The Broad Institute Genome Sequencing Platform"/>
            <person name="Ward D."/>
            <person name="Feldgarden M."/>
            <person name="Earl A."/>
            <person name="Young S.K."/>
            <person name="Zeng Q."/>
            <person name="Koehrsen M."/>
            <person name="Alvarado L."/>
            <person name="Berlin A."/>
            <person name="Bochicchio J."/>
            <person name="Borenstein D."/>
            <person name="Chapman S.B."/>
            <person name="Chen Z."/>
            <person name="Engels R."/>
            <person name="Freedman E."/>
            <person name="Gellesch M."/>
            <person name="Goldberg J."/>
            <person name="Griggs A."/>
            <person name="Gujja S."/>
            <person name="Heilman E."/>
            <person name="Heiman D."/>
            <person name="Hepburn T."/>
            <person name="Howarth C."/>
            <person name="Jen D."/>
            <person name="Larson L."/>
            <person name="Lewis B."/>
            <person name="Mehta T."/>
            <person name="Park D."/>
            <person name="Pearson M."/>
            <person name="Roberts A."/>
            <person name="Saif S."/>
            <person name="Shea T."/>
            <person name="Shenoy N."/>
            <person name="Sisk P."/>
            <person name="Stolte C."/>
            <person name="Sykes S."/>
            <person name="Thomson T."/>
            <person name="Walk T."/>
            <person name="White J."/>
            <person name="Yandava C."/>
            <person name="Izard J."/>
            <person name="Baranova O.V."/>
            <person name="Blanton J.M."/>
            <person name="Tanner A.C."/>
            <person name="Dewhirst F.E."/>
            <person name="Haas B."/>
            <person name="Nusbaum C."/>
            <person name="Birren B."/>
        </authorList>
    </citation>
    <scope>NUCLEOTIDE SEQUENCE [LARGE SCALE GENOMIC DNA]</scope>
    <source>
        <strain evidence="4">1-1 BBBD Race 1</strain>
    </source>
</reference>
<dbReference type="Gene3D" id="3.90.550.10">
    <property type="entry name" value="Spore Coat Polysaccharide Biosynthesis Protein SpsA, Chain A"/>
    <property type="match status" value="1"/>
</dbReference>
<evidence type="ECO:0000313" key="4">
    <source>
        <dbReference type="EMBL" id="OAV91381.1"/>
    </source>
</evidence>
<dbReference type="GO" id="GO:0000026">
    <property type="term" value="F:alpha-1,2-mannosyltransferase activity"/>
    <property type="evidence" value="ECO:0007669"/>
    <property type="project" value="TreeGrafter"/>
</dbReference>
<dbReference type="VEuPathDB" id="FungiDB:PTTG_05703"/>
<dbReference type="Proteomes" id="UP000005240">
    <property type="component" value="Unassembled WGS sequence"/>
</dbReference>
<dbReference type="Pfam" id="PF01793">
    <property type="entry name" value="Glyco_transf_15"/>
    <property type="match status" value="1"/>
</dbReference>
<protein>
    <submittedName>
        <fullName evidence="4 5">Uncharacterized protein</fullName>
    </submittedName>
</protein>
<dbReference type="PANTHER" id="PTHR31121:SF6">
    <property type="entry name" value="ALPHA-1,2 MANNOSYLTRANSFERASE KTR1"/>
    <property type="match status" value="1"/>
</dbReference>
<keyword evidence="2" id="KW-0808">Transferase</keyword>
<sequence length="288" mass="32542">MTFKGDRNIRPTTGLDWIKSYFLTSHSTPKSIGRKDPPLPIFFGGPLNAADFNGSLEAEPSPPIIFWRAFGGPLNVNPFNGSLEASGADRRTLLTWTLPLTSPTSSPPPTKPLILSQQEGTHPTYPWVFLSDQPFSPDSALAIKSMTRSQVFFGLIPARQWAYPPHFNRRRTARAQKPSAASSKKGADDQSRRHLSRFHSGFFFWHPLMAKFDYYWRVEPGIQYNCDVDYDPFVFMEENKKVFSFSISLMEYQSRIPSLWKTVQGFVRANPGLLAANSSLDFLVKDPS</sequence>
<keyword evidence="6" id="KW-1185">Reference proteome</keyword>
<accession>A0A0C4EY04</accession>
<gene>
    <name evidence="4" type="ORF">PTTG_05703</name>
</gene>
<dbReference type="SUPFAM" id="SSF53448">
    <property type="entry name" value="Nucleotide-diphospho-sugar transferases"/>
    <property type="match status" value="1"/>
</dbReference>
<dbReference type="PANTHER" id="PTHR31121">
    <property type="entry name" value="ALPHA-1,2 MANNOSYLTRANSFERASE KTR1"/>
    <property type="match status" value="1"/>
</dbReference>
<evidence type="ECO:0000256" key="2">
    <source>
        <dbReference type="ARBA" id="ARBA00022679"/>
    </source>
</evidence>
<feature type="region of interest" description="Disordered" evidence="3">
    <location>
        <begin position="172"/>
        <end position="192"/>
    </location>
</feature>
<organism evidence="4">
    <name type="scientific">Puccinia triticina (isolate 1-1 / race 1 (BBBD))</name>
    <name type="common">Brown leaf rust fungus</name>
    <dbReference type="NCBI Taxonomy" id="630390"/>
    <lineage>
        <taxon>Eukaryota</taxon>
        <taxon>Fungi</taxon>
        <taxon>Dikarya</taxon>
        <taxon>Basidiomycota</taxon>
        <taxon>Pucciniomycotina</taxon>
        <taxon>Pucciniomycetes</taxon>
        <taxon>Pucciniales</taxon>
        <taxon>Pucciniaceae</taxon>
        <taxon>Puccinia</taxon>
    </lineage>
</organism>
<dbReference type="EnsemblFungi" id="PTTG_05703-t43_1">
    <property type="protein sequence ID" value="PTTG_05703-t43_1-p1"/>
    <property type="gene ID" value="PTTG_05703"/>
</dbReference>
<dbReference type="GO" id="GO:0016020">
    <property type="term" value="C:membrane"/>
    <property type="evidence" value="ECO:0007669"/>
    <property type="project" value="InterPro"/>
</dbReference>
<dbReference type="InterPro" id="IPR002685">
    <property type="entry name" value="Glyco_trans_15"/>
</dbReference>
<evidence type="ECO:0000256" key="1">
    <source>
        <dbReference type="ARBA" id="ARBA00007677"/>
    </source>
</evidence>
<dbReference type="GO" id="GO:0005794">
    <property type="term" value="C:Golgi apparatus"/>
    <property type="evidence" value="ECO:0007669"/>
    <property type="project" value="TreeGrafter"/>
</dbReference>
<dbReference type="InterPro" id="IPR029044">
    <property type="entry name" value="Nucleotide-diphossugar_trans"/>
</dbReference>
<dbReference type="GO" id="GO:0006487">
    <property type="term" value="P:protein N-linked glycosylation"/>
    <property type="evidence" value="ECO:0007669"/>
    <property type="project" value="TreeGrafter"/>
</dbReference>
<name>A0A0C4EY04_PUCT1</name>
<comment type="similarity">
    <text evidence="1">Belongs to the glycosyltransferase 15 family.</text>
</comment>
<evidence type="ECO:0000256" key="3">
    <source>
        <dbReference type="SAM" id="MobiDB-lite"/>
    </source>
</evidence>
<reference evidence="4" key="2">
    <citation type="submission" date="2016-05" db="EMBL/GenBank/DDBJ databases">
        <title>Comparative analysis highlights variable genome content of wheat rusts and divergence of the mating loci.</title>
        <authorList>
            <person name="Cuomo C.A."/>
            <person name="Bakkeren G."/>
            <person name="Szabo L."/>
            <person name="Khalil H."/>
            <person name="Joly D."/>
            <person name="Goldberg J."/>
            <person name="Young S."/>
            <person name="Zeng Q."/>
            <person name="Fellers J."/>
        </authorList>
    </citation>
    <scope>NUCLEOTIDE SEQUENCE [LARGE SCALE GENOMIC DNA]</scope>
    <source>
        <strain evidence="4">1-1 BBBD Race 1</strain>
    </source>
</reference>
<dbReference type="EMBL" id="ADAS02000081">
    <property type="protein sequence ID" value="OAV91381.1"/>
    <property type="molecule type" value="Genomic_DNA"/>
</dbReference>
<dbReference type="STRING" id="630390.A0A0C4EY04"/>
<reference evidence="5" key="4">
    <citation type="submission" date="2025-05" db="UniProtKB">
        <authorList>
            <consortium name="EnsemblFungi"/>
        </authorList>
    </citation>
    <scope>IDENTIFICATION</scope>
    <source>
        <strain evidence="5">isolate 1-1 / race 1 (BBBD)</strain>
    </source>
</reference>
<evidence type="ECO:0000313" key="5">
    <source>
        <dbReference type="EnsemblFungi" id="PTTG_05703-t43_1-p1"/>
    </source>
</evidence>
<proteinExistence type="inferred from homology"/>
<reference evidence="5 6" key="3">
    <citation type="journal article" date="2017" name="G3 (Bethesda)">
        <title>Comparative analysis highlights variable genome content of wheat rusts and divergence of the mating loci.</title>
        <authorList>
            <person name="Cuomo C.A."/>
            <person name="Bakkeren G."/>
            <person name="Khalil H.B."/>
            <person name="Panwar V."/>
            <person name="Joly D."/>
            <person name="Linning R."/>
            <person name="Sakthikumar S."/>
            <person name="Song X."/>
            <person name="Adiconis X."/>
            <person name="Fan L."/>
            <person name="Goldberg J.M."/>
            <person name="Levin J.Z."/>
            <person name="Young S."/>
            <person name="Zeng Q."/>
            <person name="Anikster Y."/>
            <person name="Bruce M."/>
            <person name="Wang M."/>
            <person name="Yin C."/>
            <person name="McCallum B."/>
            <person name="Szabo L.J."/>
            <person name="Hulbert S."/>
            <person name="Chen X."/>
            <person name="Fellers J.P."/>
        </authorList>
    </citation>
    <scope>NUCLEOTIDE SEQUENCE</scope>
    <source>
        <strain evidence="6">Isolate 1-1 / race 1 (BBBD)</strain>
        <strain evidence="5">isolate 1-1 / race 1 (BBBD)</strain>
    </source>
</reference>
<dbReference type="GO" id="GO:0000032">
    <property type="term" value="P:cell wall mannoprotein biosynthetic process"/>
    <property type="evidence" value="ECO:0007669"/>
    <property type="project" value="TreeGrafter"/>
</dbReference>
<evidence type="ECO:0000313" key="6">
    <source>
        <dbReference type="Proteomes" id="UP000005240"/>
    </source>
</evidence>
<dbReference type="OrthoDB" id="439943at2759"/>
<dbReference type="AlphaFoldDB" id="A0A0C4EY04"/>